<evidence type="ECO:0000313" key="4">
    <source>
        <dbReference type="Proteomes" id="UP000030746"/>
    </source>
</evidence>
<dbReference type="EMBL" id="KB202656">
    <property type="protein sequence ID" value="ESO88655.1"/>
    <property type="molecule type" value="Genomic_DNA"/>
</dbReference>
<feature type="compositionally biased region" description="Acidic residues" evidence="1">
    <location>
        <begin position="371"/>
        <end position="386"/>
    </location>
</feature>
<dbReference type="RefSeq" id="XP_009060704.1">
    <property type="nucleotide sequence ID" value="XM_009062456.1"/>
</dbReference>
<dbReference type="GeneID" id="20240058"/>
<feature type="region of interest" description="Disordered" evidence="1">
    <location>
        <begin position="303"/>
        <end position="427"/>
    </location>
</feature>
<dbReference type="PANTHER" id="PTHR46888:SF1">
    <property type="entry name" value="RIBONUCLEASE H"/>
    <property type="match status" value="1"/>
</dbReference>
<dbReference type="Gene3D" id="1.10.4020.10">
    <property type="entry name" value="DNA breaking-rejoining enzymes"/>
    <property type="match status" value="1"/>
</dbReference>
<dbReference type="AlphaFoldDB" id="V4A138"/>
<feature type="domain" description="SCAN box" evidence="2">
    <location>
        <begin position="83"/>
        <end position="169"/>
    </location>
</feature>
<dbReference type="Pfam" id="PF02023">
    <property type="entry name" value="SCAN"/>
    <property type="match status" value="1"/>
</dbReference>
<evidence type="ECO:0000313" key="3">
    <source>
        <dbReference type="EMBL" id="ESO88655.1"/>
    </source>
</evidence>
<evidence type="ECO:0000256" key="1">
    <source>
        <dbReference type="SAM" id="MobiDB-lite"/>
    </source>
</evidence>
<reference evidence="3 4" key="1">
    <citation type="journal article" date="2013" name="Nature">
        <title>Insights into bilaterian evolution from three spiralian genomes.</title>
        <authorList>
            <person name="Simakov O."/>
            <person name="Marletaz F."/>
            <person name="Cho S.J."/>
            <person name="Edsinger-Gonzales E."/>
            <person name="Havlak P."/>
            <person name="Hellsten U."/>
            <person name="Kuo D.H."/>
            <person name="Larsson T."/>
            <person name="Lv J."/>
            <person name="Arendt D."/>
            <person name="Savage R."/>
            <person name="Osoegawa K."/>
            <person name="de Jong P."/>
            <person name="Grimwood J."/>
            <person name="Chapman J.A."/>
            <person name="Shapiro H."/>
            <person name="Aerts A."/>
            <person name="Otillar R.P."/>
            <person name="Terry A.Y."/>
            <person name="Boore J.L."/>
            <person name="Grigoriev I.V."/>
            <person name="Lindberg D.R."/>
            <person name="Seaver E.C."/>
            <person name="Weisblat D.A."/>
            <person name="Putnam N.H."/>
            <person name="Rokhsar D.S."/>
        </authorList>
    </citation>
    <scope>NUCLEOTIDE SEQUENCE [LARGE SCALE GENOMIC DNA]</scope>
</reference>
<dbReference type="SUPFAM" id="SSF47353">
    <property type="entry name" value="Retrovirus capsid dimerization domain-like"/>
    <property type="match status" value="1"/>
</dbReference>
<dbReference type="OrthoDB" id="10066033at2759"/>
<dbReference type="STRING" id="225164.V4A138"/>
<dbReference type="OMA" id="RWLAMAN"/>
<feature type="compositionally biased region" description="Basic and acidic residues" evidence="1">
    <location>
        <begin position="350"/>
        <end position="366"/>
    </location>
</feature>
<dbReference type="CTD" id="20240058"/>
<evidence type="ECO:0000259" key="2">
    <source>
        <dbReference type="Pfam" id="PF02023"/>
    </source>
</evidence>
<sequence>MDIERLLKLGKELGLEGETLKQFVDEETAHEREEKVREREERVREREDKLLERQSRMDELTAKEGIVSKEIELENLRHDFDGFRNMFRNAKPETGEFSGPFFVRLESYLDRWIELSDSEQTFDSLKDLLLHEQYMQSCPKDLALFLKEHKPINVKELAELADRYIQVHGNQYVRARNTTYGKSNSYGSNEYTGDYQKCILIDGSVKSVPVARLEVNTPYFQGKVTALCMENPVCDVIIGNIANARNPFDPDLNWNVTFDKEGCDESTIETGNYVETRAQIKSKNKVFKGINVPRAIDSVRAHDIQLGQDNDKSLGKVSEKASSGEEKVNESSDDEDAYYEPIPQVIVEQRGYDDDYNAEHKDKETGIEPEQVPEDTTLDNPVEEVLDLPVVPESPTTSVSDDGIRRSSRNRQPPARLTYDMDGNTSE</sequence>
<dbReference type="Proteomes" id="UP000030746">
    <property type="component" value="Unassembled WGS sequence"/>
</dbReference>
<protein>
    <recommendedName>
        <fullName evidence="2">SCAN box domain-containing protein</fullName>
    </recommendedName>
</protein>
<dbReference type="InterPro" id="IPR038269">
    <property type="entry name" value="SCAN_sf"/>
</dbReference>
<dbReference type="KEGG" id="lgi:LOTGIDRAFT_165440"/>
<feature type="compositionally biased region" description="Basic and acidic residues" evidence="1">
    <location>
        <begin position="303"/>
        <end position="330"/>
    </location>
</feature>
<keyword evidence="4" id="KW-1185">Reference proteome</keyword>
<dbReference type="InterPro" id="IPR003309">
    <property type="entry name" value="SCAN_dom"/>
</dbReference>
<proteinExistence type="predicted"/>
<dbReference type="HOGENOM" id="CLU_642958_0_0_1"/>
<accession>V4A138</accession>
<organism evidence="3 4">
    <name type="scientific">Lottia gigantea</name>
    <name type="common">Giant owl limpet</name>
    <dbReference type="NCBI Taxonomy" id="225164"/>
    <lineage>
        <taxon>Eukaryota</taxon>
        <taxon>Metazoa</taxon>
        <taxon>Spiralia</taxon>
        <taxon>Lophotrochozoa</taxon>
        <taxon>Mollusca</taxon>
        <taxon>Gastropoda</taxon>
        <taxon>Patellogastropoda</taxon>
        <taxon>Lottioidea</taxon>
        <taxon>Lottiidae</taxon>
        <taxon>Lottia</taxon>
    </lineage>
</organism>
<gene>
    <name evidence="3" type="ORF">LOTGIDRAFT_165440</name>
</gene>
<name>V4A138_LOTGI</name>
<dbReference type="PANTHER" id="PTHR46888">
    <property type="entry name" value="ZINC KNUCKLE DOMAINCONTAINING PROTEIN-RELATED"/>
    <property type="match status" value="1"/>
</dbReference>